<gene>
    <name evidence="1" type="ORF">AAFF_G00096720</name>
</gene>
<name>A0AAD7RVA2_9TELE</name>
<dbReference type="AlphaFoldDB" id="A0AAD7RVA2"/>
<evidence type="ECO:0000313" key="1">
    <source>
        <dbReference type="EMBL" id="KAJ8391051.1"/>
    </source>
</evidence>
<sequence length="104" mass="11055">MYSAELESELPRPGLGSFYGVNKGPVCAAAEFVRSCLGSPLPGIPERAVLPRARSDVWKLRCRVRGPAPERTVRRMARAGGERAAAVLSSGSTTLLLCSQAALE</sequence>
<reference evidence="1" key="1">
    <citation type="journal article" date="2023" name="Science">
        <title>Genome structures resolve the early diversification of teleost fishes.</title>
        <authorList>
            <person name="Parey E."/>
            <person name="Louis A."/>
            <person name="Montfort J."/>
            <person name="Bouchez O."/>
            <person name="Roques C."/>
            <person name="Iampietro C."/>
            <person name="Lluch J."/>
            <person name="Castinel A."/>
            <person name="Donnadieu C."/>
            <person name="Desvignes T."/>
            <person name="Floi Bucao C."/>
            <person name="Jouanno E."/>
            <person name="Wen M."/>
            <person name="Mejri S."/>
            <person name="Dirks R."/>
            <person name="Jansen H."/>
            <person name="Henkel C."/>
            <person name="Chen W.J."/>
            <person name="Zahm M."/>
            <person name="Cabau C."/>
            <person name="Klopp C."/>
            <person name="Thompson A.W."/>
            <person name="Robinson-Rechavi M."/>
            <person name="Braasch I."/>
            <person name="Lecointre G."/>
            <person name="Bobe J."/>
            <person name="Postlethwait J.H."/>
            <person name="Berthelot C."/>
            <person name="Roest Crollius H."/>
            <person name="Guiguen Y."/>
        </authorList>
    </citation>
    <scope>NUCLEOTIDE SEQUENCE</scope>
    <source>
        <strain evidence="1">NC1722</strain>
    </source>
</reference>
<proteinExistence type="predicted"/>
<accession>A0AAD7RVA2</accession>
<dbReference type="Proteomes" id="UP001221898">
    <property type="component" value="Unassembled WGS sequence"/>
</dbReference>
<protein>
    <submittedName>
        <fullName evidence="1">Uncharacterized protein</fullName>
    </submittedName>
</protein>
<comment type="caution">
    <text evidence="1">The sequence shown here is derived from an EMBL/GenBank/DDBJ whole genome shotgun (WGS) entry which is preliminary data.</text>
</comment>
<keyword evidence="2" id="KW-1185">Reference proteome</keyword>
<dbReference type="EMBL" id="JAINUG010000162">
    <property type="protein sequence ID" value="KAJ8391051.1"/>
    <property type="molecule type" value="Genomic_DNA"/>
</dbReference>
<organism evidence="1 2">
    <name type="scientific">Aldrovandia affinis</name>
    <dbReference type="NCBI Taxonomy" id="143900"/>
    <lineage>
        <taxon>Eukaryota</taxon>
        <taxon>Metazoa</taxon>
        <taxon>Chordata</taxon>
        <taxon>Craniata</taxon>
        <taxon>Vertebrata</taxon>
        <taxon>Euteleostomi</taxon>
        <taxon>Actinopterygii</taxon>
        <taxon>Neopterygii</taxon>
        <taxon>Teleostei</taxon>
        <taxon>Notacanthiformes</taxon>
        <taxon>Halosauridae</taxon>
        <taxon>Aldrovandia</taxon>
    </lineage>
</organism>
<evidence type="ECO:0000313" key="2">
    <source>
        <dbReference type="Proteomes" id="UP001221898"/>
    </source>
</evidence>